<keyword evidence="11 15" id="KW-0472">Membrane</keyword>
<dbReference type="InterPro" id="IPR003715">
    <property type="entry name" value="Poly_export_N"/>
</dbReference>
<evidence type="ECO:0000256" key="7">
    <source>
        <dbReference type="ARBA" id="ARBA00022729"/>
    </source>
</evidence>
<evidence type="ECO:0000313" key="19">
    <source>
        <dbReference type="EMBL" id="PTL34919.1"/>
    </source>
</evidence>
<dbReference type="InterPro" id="IPR019554">
    <property type="entry name" value="Soluble_ligand-bd"/>
</dbReference>
<dbReference type="InterPro" id="IPR054765">
    <property type="entry name" value="SLBB_dom"/>
</dbReference>
<comment type="caution">
    <text evidence="19">The sequence shown here is derived from an EMBL/GenBank/DDBJ whole genome shotgun (WGS) entry which is preliminary data.</text>
</comment>
<evidence type="ECO:0000256" key="6">
    <source>
        <dbReference type="ARBA" id="ARBA00022692"/>
    </source>
</evidence>
<keyword evidence="14" id="KW-0449">Lipoprotein</keyword>
<keyword evidence="3" id="KW-0813">Transport</keyword>
<protein>
    <recommendedName>
        <fullName evidence="21">Soluble ligand binding domain-containing protein</fullName>
    </recommendedName>
</protein>
<dbReference type="AlphaFoldDB" id="A0A2T4TUZ5"/>
<name>A0A2T4TUZ5_9BACT</name>
<feature type="domain" description="Soluble ligand binding" evidence="17">
    <location>
        <begin position="308"/>
        <end position="356"/>
    </location>
</feature>
<keyword evidence="12" id="KW-0564">Palmitate</keyword>
<evidence type="ECO:0000256" key="15">
    <source>
        <dbReference type="SAM" id="Phobius"/>
    </source>
</evidence>
<dbReference type="EMBL" id="NVQC01000038">
    <property type="protein sequence ID" value="PTL34919.1"/>
    <property type="molecule type" value="Genomic_DNA"/>
</dbReference>
<dbReference type="GO" id="GO:0046930">
    <property type="term" value="C:pore complex"/>
    <property type="evidence" value="ECO:0007669"/>
    <property type="project" value="UniProtKB-KW"/>
</dbReference>
<dbReference type="PANTHER" id="PTHR33619:SF3">
    <property type="entry name" value="POLYSACCHARIDE EXPORT PROTEIN GFCE-RELATED"/>
    <property type="match status" value="1"/>
</dbReference>
<evidence type="ECO:0000256" key="5">
    <source>
        <dbReference type="ARBA" id="ARBA00022597"/>
    </source>
</evidence>
<dbReference type="GO" id="GO:0009279">
    <property type="term" value="C:cell outer membrane"/>
    <property type="evidence" value="ECO:0007669"/>
    <property type="project" value="UniProtKB-SubCell"/>
</dbReference>
<keyword evidence="20" id="KW-1185">Reference proteome</keyword>
<evidence type="ECO:0000256" key="3">
    <source>
        <dbReference type="ARBA" id="ARBA00022448"/>
    </source>
</evidence>
<keyword evidence="5" id="KW-0762">Sugar transport</keyword>
<evidence type="ECO:0000256" key="1">
    <source>
        <dbReference type="ARBA" id="ARBA00004571"/>
    </source>
</evidence>
<dbReference type="Gene3D" id="3.10.560.10">
    <property type="entry name" value="Outer membrane lipoprotein wza domain like"/>
    <property type="match status" value="2"/>
</dbReference>
<dbReference type="PANTHER" id="PTHR33619">
    <property type="entry name" value="POLYSACCHARIDE EXPORT PROTEIN GFCE-RELATED"/>
    <property type="match status" value="1"/>
</dbReference>
<comment type="similarity">
    <text evidence="2">Belongs to the BexD/CtrA/VexA family.</text>
</comment>
<evidence type="ECO:0000259" key="18">
    <source>
        <dbReference type="Pfam" id="PF22461"/>
    </source>
</evidence>
<keyword evidence="7" id="KW-0732">Signal</keyword>
<keyword evidence="8" id="KW-0625">Polysaccharide transport</keyword>
<feature type="domain" description="Polysaccharide export protein N-terminal" evidence="16">
    <location>
        <begin position="121"/>
        <end position="194"/>
    </location>
</feature>
<evidence type="ECO:0000256" key="11">
    <source>
        <dbReference type="ARBA" id="ARBA00023136"/>
    </source>
</evidence>
<evidence type="ECO:0000256" key="8">
    <source>
        <dbReference type="ARBA" id="ARBA00023047"/>
    </source>
</evidence>
<dbReference type="Proteomes" id="UP000241436">
    <property type="component" value="Unassembled WGS sequence"/>
</dbReference>
<feature type="transmembrane region" description="Helical" evidence="15">
    <location>
        <begin position="61"/>
        <end position="78"/>
    </location>
</feature>
<reference evidence="20" key="2">
    <citation type="journal article" date="2018" name="Environ. Microbiol.">
        <title>Bloom of a denitrifying methanotroph, 'Candidatus Methylomirabilis limnetica', in a deep stratified lake.</title>
        <authorList>
            <person name="Graf J.S."/>
            <person name="Mayr M.J."/>
            <person name="Marchant H.K."/>
            <person name="Tienken D."/>
            <person name="Hach P.F."/>
            <person name="Brand A."/>
            <person name="Schubert C.J."/>
            <person name="Kuypers M.M."/>
            <person name="Milucka J."/>
        </authorList>
    </citation>
    <scope>NUCLEOTIDE SEQUENCE [LARGE SCALE GENOMIC DNA]</scope>
    <source>
        <strain evidence="20">Zug</strain>
    </source>
</reference>
<dbReference type="Pfam" id="PF22461">
    <property type="entry name" value="SLBB_2"/>
    <property type="match status" value="1"/>
</dbReference>
<organism evidence="19 20">
    <name type="scientific">Candidatus Methylomirabilis limnetica</name>
    <dbReference type="NCBI Taxonomy" id="2033718"/>
    <lineage>
        <taxon>Bacteria</taxon>
        <taxon>Candidatus Methylomirabilota</taxon>
        <taxon>Candidatus Methylomirabilia</taxon>
        <taxon>Candidatus Methylomirabilales</taxon>
        <taxon>Candidatus Methylomirabilaceae</taxon>
        <taxon>Candidatus Methylomirabilis</taxon>
    </lineage>
</organism>
<keyword evidence="15" id="KW-1133">Transmembrane helix</keyword>
<accession>A0A2T4TUZ5</accession>
<dbReference type="GO" id="GO:0006811">
    <property type="term" value="P:monoatomic ion transport"/>
    <property type="evidence" value="ECO:0007669"/>
    <property type="project" value="UniProtKB-KW"/>
</dbReference>
<proteinExistence type="inferred from homology"/>
<keyword evidence="9" id="KW-0406">Ion transport</keyword>
<sequence>MLKQRIGSDRETAINYLKIVTLPYRRIPPDLPLPKGGCTSLWKRGAMGDFLNRCQFKFDAVNSYILLFVAVLALFASGCATRSGISKTEALIANATRDESRGTMALNSRILAMANSDSLSGDYRLGTGDLLEISVFDIAELSKIKARVGAEGLMTLPLAGTVAAGGKTAMELEAIVKAALGSRYIRDPQVSVFVLEHHSHRISVLGAVKKPGVFEVSGPRSVVDMLAMAEGLTEQSDQIVYLIRKVVKSSAAPGPLGSQPQTASDGKSAQEAVLEINLEEMLVDGKDELNAPLQSGDVVHVPKAGSYFVGGSVQKPGSYVLKGRDVTVDQAIIEAGGVTKVADFESVKIFREIKGQQKQIIEVSLNEIEQGQKGPLVMKNDVILVNSNGFKSAWFGFLEFIRFGVGASL</sequence>
<evidence type="ECO:0000256" key="14">
    <source>
        <dbReference type="ARBA" id="ARBA00023288"/>
    </source>
</evidence>
<keyword evidence="10" id="KW-0626">Porin</keyword>
<evidence type="ECO:0000256" key="9">
    <source>
        <dbReference type="ARBA" id="ARBA00023065"/>
    </source>
</evidence>
<evidence type="ECO:0000256" key="2">
    <source>
        <dbReference type="ARBA" id="ARBA00009450"/>
    </source>
</evidence>
<evidence type="ECO:0000313" key="20">
    <source>
        <dbReference type="Proteomes" id="UP000241436"/>
    </source>
</evidence>
<evidence type="ECO:0008006" key="21">
    <source>
        <dbReference type="Google" id="ProtNLM"/>
    </source>
</evidence>
<keyword evidence="13" id="KW-0998">Cell outer membrane</keyword>
<dbReference type="GO" id="GO:0015159">
    <property type="term" value="F:polysaccharide transmembrane transporter activity"/>
    <property type="evidence" value="ECO:0007669"/>
    <property type="project" value="InterPro"/>
</dbReference>
<keyword evidence="6 15" id="KW-0812">Transmembrane</keyword>
<evidence type="ECO:0000256" key="13">
    <source>
        <dbReference type="ARBA" id="ARBA00023237"/>
    </source>
</evidence>
<evidence type="ECO:0000256" key="4">
    <source>
        <dbReference type="ARBA" id="ARBA00022452"/>
    </source>
</evidence>
<dbReference type="Pfam" id="PF10531">
    <property type="entry name" value="SLBB"/>
    <property type="match status" value="1"/>
</dbReference>
<gene>
    <name evidence="19" type="ORF">CLG94_12545</name>
</gene>
<evidence type="ECO:0000259" key="16">
    <source>
        <dbReference type="Pfam" id="PF02563"/>
    </source>
</evidence>
<dbReference type="Pfam" id="PF02563">
    <property type="entry name" value="Poly_export"/>
    <property type="match status" value="1"/>
</dbReference>
<feature type="domain" description="SLBB" evidence="18">
    <location>
        <begin position="201"/>
        <end position="301"/>
    </location>
</feature>
<evidence type="ECO:0000256" key="12">
    <source>
        <dbReference type="ARBA" id="ARBA00023139"/>
    </source>
</evidence>
<keyword evidence="4" id="KW-1134">Transmembrane beta strand</keyword>
<comment type="subcellular location">
    <subcellularLocation>
        <location evidence="1">Cell outer membrane</location>
        <topology evidence="1">Multi-pass membrane protein</topology>
    </subcellularLocation>
</comment>
<dbReference type="InterPro" id="IPR049712">
    <property type="entry name" value="Poly_export"/>
</dbReference>
<dbReference type="GO" id="GO:0015288">
    <property type="term" value="F:porin activity"/>
    <property type="evidence" value="ECO:0007669"/>
    <property type="project" value="UniProtKB-KW"/>
</dbReference>
<evidence type="ECO:0000259" key="17">
    <source>
        <dbReference type="Pfam" id="PF10531"/>
    </source>
</evidence>
<evidence type="ECO:0000256" key="10">
    <source>
        <dbReference type="ARBA" id="ARBA00023114"/>
    </source>
</evidence>
<reference evidence="19 20" key="1">
    <citation type="submission" date="2017-09" db="EMBL/GenBank/DDBJ databases">
        <title>Bloom of a denitrifying methanotroph, Candidatus Methylomirabilis limnetica, in a deep stratified lake.</title>
        <authorList>
            <person name="Graf J.S."/>
            <person name="Marchant H.K."/>
            <person name="Tienken D."/>
            <person name="Hach P.F."/>
            <person name="Brand A."/>
            <person name="Schubert C.J."/>
            <person name="Kuypers M.M."/>
            <person name="Milucka J."/>
        </authorList>
    </citation>
    <scope>NUCLEOTIDE SEQUENCE [LARGE SCALE GENOMIC DNA]</scope>
    <source>
        <strain evidence="19 20">Zug</strain>
    </source>
</reference>